<evidence type="ECO:0000259" key="3">
    <source>
        <dbReference type="Pfam" id="PF13406"/>
    </source>
</evidence>
<reference evidence="4 5" key="1">
    <citation type="submission" date="2023-02" db="EMBL/GenBank/DDBJ databases">
        <title>Microbacterium betulae sp. nov., isolated from birch wood.</title>
        <authorList>
            <person name="Pasciak M."/>
            <person name="Pawlik K.J."/>
            <person name="Martynowski D."/>
            <person name="Laczmanski L."/>
            <person name="Ciekot J."/>
            <person name="Szponar B."/>
            <person name="Wojcik-Fatla A."/>
            <person name="Mackiewicz B."/>
            <person name="Farian E."/>
            <person name="Cholewa G."/>
            <person name="Cholewa A."/>
            <person name="Dutkiewicz J."/>
        </authorList>
    </citation>
    <scope>NUCLEOTIDE SEQUENCE [LARGE SCALE GENOMIC DNA]</scope>
    <source>
        <strain evidence="4 5">AB</strain>
    </source>
</reference>
<dbReference type="Pfam" id="PF13406">
    <property type="entry name" value="SLT_2"/>
    <property type="match status" value="1"/>
</dbReference>
<dbReference type="AlphaFoldDB" id="A0AA97FFY2"/>
<feature type="transmembrane region" description="Helical" evidence="2">
    <location>
        <begin position="32"/>
        <end position="54"/>
    </location>
</feature>
<feature type="domain" description="Transglycosylase SLT" evidence="3">
    <location>
        <begin position="200"/>
        <end position="248"/>
    </location>
</feature>
<dbReference type="RefSeq" id="WP_317139292.1">
    <property type="nucleotide sequence ID" value="NZ_CP118157.1"/>
</dbReference>
<dbReference type="InterPro" id="IPR043426">
    <property type="entry name" value="MltB-like"/>
</dbReference>
<feature type="region of interest" description="Disordered" evidence="1">
    <location>
        <begin position="63"/>
        <end position="97"/>
    </location>
</feature>
<keyword evidence="4" id="KW-0328">Glycosyltransferase</keyword>
<dbReference type="GO" id="GO:0009253">
    <property type="term" value="P:peptidoglycan catabolic process"/>
    <property type="evidence" value="ECO:0007669"/>
    <property type="project" value="TreeGrafter"/>
</dbReference>
<name>A0AA97FFY2_9MICO</name>
<dbReference type="Proteomes" id="UP001305498">
    <property type="component" value="Chromosome"/>
</dbReference>
<evidence type="ECO:0000313" key="5">
    <source>
        <dbReference type="Proteomes" id="UP001305498"/>
    </source>
</evidence>
<dbReference type="KEGG" id="mbet:N8K70_15715"/>
<feature type="region of interest" description="Disordered" evidence="1">
    <location>
        <begin position="1"/>
        <end position="22"/>
    </location>
</feature>
<sequence length="286" mass="28793">MNGGPESASAGTRAAARADRRAAGRRDRAGRFALVACVALAAAGVVVASVAVLADGLADASTADGPDDAAAGPVPVAPDGEPASAPSPAPSIDDTPRGIVLLTDPSWVARVSEEAGIPARALSAYAGADLYAREHDGCSVGWNTLAAVGLVESEHGTLQGGRVEADGVARPGIVGIPLDGTSTASIPDTDAGSLDGDAVWDRAVGPMQFIPETWAQWGADGDEDGVADIHDIDDAALTAARYLCQAHGTLEGSSAWIGAIRSYNDDPAYQRRVAEAAAHYAGFTAG</sequence>
<keyword evidence="2" id="KW-1133">Transmembrane helix</keyword>
<feature type="compositionally biased region" description="Low complexity" evidence="1">
    <location>
        <begin position="63"/>
        <end position="86"/>
    </location>
</feature>
<dbReference type="EC" id="2.4.-.-" evidence="4"/>
<dbReference type="GO" id="GO:0016757">
    <property type="term" value="F:glycosyltransferase activity"/>
    <property type="evidence" value="ECO:0007669"/>
    <property type="project" value="UniProtKB-KW"/>
</dbReference>
<evidence type="ECO:0000313" key="4">
    <source>
        <dbReference type="EMBL" id="WOF22821.1"/>
    </source>
</evidence>
<dbReference type="InterPro" id="IPR023346">
    <property type="entry name" value="Lysozyme-like_dom_sf"/>
</dbReference>
<dbReference type="InterPro" id="IPR031304">
    <property type="entry name" value="SLT_2"/>
</dbReference>
<accession>A0AA97FFY2</accession>
<dbReference type="PANTHER" id="PTHR30163">
    <property type="entry name" value="MEMBRANE-BOUND LYTIC MUREIN TRANSGLYCOSYLASE B"/>
    <property type="match status" value="1"/>
</dbReference>
<organism evidence="4 5">
    <name type="scientific">Microbacterium betulae</name>
    <dbReference type="NCBI Taxonomy" id="2981139"/>
    <lineage>
        <taxon>Bacteria</taxon>
        <taxon>Bacillati</taxon>
        <taxon>Actinomycetota</taxon>
        <taxon>Actinomycetes</taxon>
        <taxon>Micrococcales</taxon>
        <taxon>Microbacteriaceae</taxon>
        <taxon>Microbacterium</taxon>
    </lineage>
</organism>
<gene>
    <name evidence="4" type="ORF">N8K70_15715</name>
</gene>
<keyword evidence="4" id="KW-0808">Transferase</keyword>
<keyword evidence="5" id="KW-1185">Reference proteome</keyword>
<dbReference type="PANTHER" id="PTHR30163:SF8">
    <property type="entry name" value="LYTIC MUREIN TRANSGLYCOSYLASE"/>
    <property type="match status" value="1"/>
</dbReference>
<evidence type="ECO:0000256" key="2">
    <source>
        <dbReference type="SAM" id="Phobius"/>
    </source>
</evidence>
<keyword evidence="2" id="KW-0472">Membrane</keyword>
<dbReference type="GO" id="GO:0008933">
    <property type="term" value="F:peptidoglycan lytic transglycosylase activity"/>
    <property type="evidence" value="ECO:0007669"/>
    <property type="project" value="TreeGrafter"/>
</dbReference>
<keyword evidence="2" id="KW-0812">Transmembrane</keyword>
<proteinExistence type="predicted"/>
<dbReference type="SUPFAM" id="SSF53955">
    <property type="entry name" value="Lysozyme-like"/>
    <property type="match status" value="1"/>
</dbReference>
<evidence type="ECO:0000256" key="1">
    <source>
        <dbReference type="SAM" id="MobiDB-lite"/>
    </source>
</evidence>
<dbReference type="Gene3D" id="1.10.530.10">
    <property type="match status" value="1"/>
</dbReference>
<dbReference type="EMBL" id="CP118157">
    <property type="protein sequence ID" value="WOF22821.1"/>
    <property type="molecule type" value="Genomic_DNA"/>
</dbReference>
<protein>
    <submittedName>
        <fullName evidence="4">Lytic murein transglycosylase</fullName>
        <ecNumber evidence="4">2.4.-.-</ecNumber>
    </submittedName>
</protein>